<keyword evidence="4" id="KW-1185">Reference proteome</keyword>
<dbReference type="EMBL" id="JAQBIE010000048">
    <property type="protein sequence ID" value="MDB6179642.1"/>
    <property type="molecule type" value="Genomic_DNA"/>
</dbReference>
<proteinExistence type="inferred from homology"/>
<dbReference type="RefSeq" id="WP_271890737.1">
    <property type="nucleotide sequence ID" value="NZ_JAQBIE010000048.1"/>
</dbReference>
<dbReference type="Pfam" id="PF01323">
    <property type="entry name" value="DSBA"/>
    <property type="match status" value="1"/>
</dbReference>
<evidence type="ECO:0000313" key="4">
    <source>
        <dbReference type="Proteomes" id="UP001165641"/>
    </source>
</evidence>
<feature type="domain" description="DSBA-like thioredoxin" evidence="2">
    <location>
        <begin position="4"/>
        <end position="198"/>
    </location>
</feature>
<dbReference type="InterPro" id="IPR044087">
    <property type="entry name" value="NahD-like"/>
</dbReference>
<sequence>MADTIDYYYGMLSPFAFLGHDRFVALAASHGKKINFKPADFIERIFARTGGLKLHDRSEARQAYRLKELARWSKELGVPMNLQPRHFPVADELAARFAISVNGCGLDTGAFTHAVLTAVWQEERNVADPKTLVAIADTLGMSGRDLLTEAQSETALAGLERNCDEAVASGVFGTPSYAYEGEVFWGQDRLQFLEAALQSDA</sequence>
<accession>A0ABT4ZKN4</accession>
<evidence type="ECO:0000313" key="3">
    <source>
        <dbReference type="EMBL" id="MDB6179642.1"/>
    </source>
</evidence>
<protein>
    <recommendedName>
        <fullName evidence="1">2-hydroxychromene-2-carboxylate isomerase</fullName>
        <ecNumber evidence="1">5.99.1.4</ecNumber>
    </recommendedName>
</protein>
<dbReference type="InterPro" id="IPR014440">
    <property type="entry name" value="HCCAis_GSTk"/>
</dbReference>
<reference evidence="3" key="1">
    <citation type="submission" date="2022-12" db="EMBL/GenBank/DDBJ databases">
        <title>Paracoccus onchidii sp. nov., isolated from a marine invertebrate from the South China Sea.</title>
        <authorList>
            <person name="Xu S."/>
            <person name="Liu Z."/>
            <person name="Xu Y."/>
        </authorList>
    </citation>
    <scope>NUCLEOTIDE SEQUENCE</scope>
    <source>
        <strain evidence="3">Z330</strain>
    </source>
</reference>
<keyword evidence="1 3" id="KW-0413">Isomerase</keyword>
<dbReference type="PANTHER" id="PTHR42943">
    <property type="entry name" value="GLUTATHIONE S-TRANSFERASE KAPPA"/>
    <property type="match status" value="1"/>
</dbReference>
<dbReference type="Gene3D" id="3.40.30.10">
    <property type="entry name" value="Glutaredoxin"/>
    <property type="match status" value="1"/>
</dbReference>
<dbReference type="GO" id="GO:0016853">
    <property type="term" value="F:isomerase activity"/>
    <property type="evidence" value="ECO:0007669"/>
    <property type="project" value="UniProtKB-KW"/>
</dbReference>
<comment type="similarity">
    <text evidence="1">Belongs to the GST superfamily. NadH family.</text>
</comment>
<dbReference type="Proteomes" id="UP001165641">
    <property type="component" value="Unassembled WGS sequence"/>
</dbReference>
<dbReference type="EC" id="5.99.1.4" evidence="1"/>
<comment type="catalytic activity">
    <reaction evidence="1">
        <text>2-hydroxychromene-2-carboxylate = (3E)-4-(2-hydroxyphenyl)-2-oxobut-3-enoate</text>
        <dbReference type="Rhea" id="RHEA:27401"/>
        <dbReference type="ChEBI" id="CHEBI:59350"/>
        <dbReference type="ChEBI" id="CHEBI:59353"/>
        <dbReference type="EC" id="5.99.1.4"/>
    </reaction>
</comment>
<dbReference type="PANTHER" id="PTHR42943:SF13">
    <property type="entry name" value="GLUTATHIONE S-TRANSFERASE KAPPA-RELATED"/>
    <property type="match status" value="1"/>
</dbReference>
<comment type="caution">
    <text evidence="3">The sequence shown here is derived from an EMBL/GenBank/DDBJ whole genome shotgun (WGS) entry which is preliminary data.</text>
</comment>
<evidence type="ECO:0000259" key="2">
    <source>
        <dbReference type="Pfam" id="PF01323"/>
    </source>
</evidence>
<evidence type="ECO:0000256" key="1">
    <source>
        <dbReference type="PIRNR" id="PIRNR006386"/>
    </source>
</evidence>
<name>A0ABT4ZKN4_9RHOB</name>
<gene>
    <name evidence="3" type="ORF">PAF17_19455</name>
</gene>
<dbReference type="PIRSF" id="PIRSF006386">
    <property type="entry name" value="HCCAis_GSTk"/>
    <property type="match status" value="1"/>
</dbReference>
<dbReference type="InterPro" id="IPR051924">
    <property type="entry name" value="GST_Kappa/NadH"/>
</dbReference>
<dbReference type="InterPro" id="IPR001853">
    <property type="entry name" value="DSBA-like_thioredoxin_dom"/>
</dbReference>
<organism evidence="3 4">
    <name type="scientific">Paracoccus onchidii</name>
    <dbReference type="NCBI Taxonomy" id="3017813"/>
    <lineage>
        <taxon>Bacteria</taxon>
        <taxon>Pseudomonadati</taxon>
        <taxon>Pseudomonadota</taxon>
        <taxon>Alphaproteobacteria</taxon>
        <taxon>Rhodobacterales</taxon>
        <taxon>Paracoccaceae</taxon>
        <taxon>Paracoccus</taxon>
    </lineage>
</organism>
<dbReference type="SUPFAM" id="SSF52833">
    <property type="entry name" value="Thioredoxin-like"/>
    <property type="match status" value="1"/>
</dbReference>
<dbReference type="CDD" id="cd03022">
    <property type="entry name" value="DsbA_HCCA_Iso"/>
    <property type="match status" value="1"/>
</dbReference>
<dbReference type="InterPro" id="IPR036249">
    <property type="entry name" value="Thioredoxin-like_sf"/>
</dbReference>